<dbReference type="Proteomes" id="UP000070779">
    <property type="component" value="Unassembled WGS sequence"/>
</dbReference>
<feature type="compositionally biased region" description="Polar residues" evidence="1">
    <location>
        <begin position="44"/>
        <end position="58"/>
    </location>
</feature>
<reference evidence="2 3" key="1">
    <citation type="submission" date="2016-01" db="EMBL/GenBank/DDBJ databases">
        <title>Highly variable Streptococcus oralis are common among viridans streptococci isolated from primates.</title>
        <authorList>
            <person name="Denapaite D."/>
            <person name="Rieger M."/>
            <person name="Koendgen S."/>
            <person name="Brueckner R."/>
            <person name="Ochigava I."/>
            <person name="Kappeler P."/>
            <person name="Maetz-Rensing K."/>
            <person name="Leendertz F."/>
            <person name="Hakenbeck R."/>
        </authorList>
    </citation>
    <scope>NUCLEOTIDE SEQUENCE [LARGE SCALE GENOMIC DNA]</scope>
    <source>
        <strain evidence="2 3">DD22</strain>
    </source>
</reference>
<protein>
    <submittedName>
        <fullName evidence="2">Uncharacterized protein</fullName>
    </submittedName>
</protein>
<name>A0A139RF02_STRMT</name>
<evidence type="ECO:0000256" key="1">
    <source>
        <dbReference type="SAM" id="MobiDB-lite"/>
    </source>
</evidence>
<feature type="compositionally biased region" description="Polar residues" evidence="1">
    <location>
        <begin position="10"/>
        <end position="23"/>
    </location>
</feature>
<organism evidence="2 3">
    <name type="scientific">Streptococcus mitis</name>
    <dbReference type="NCBI Taxonomy" id="28037"/>
    <lineage>
        <taxon>Bacteria</taxon>
        <taxon>Bacillati</taxon>
        <taxon>Bacillota</taxon>
        <taxon>Bacilli</taxon>
        <taxon>Lactobacillales</taxon>
        <taxon>Streptococcaceae</taxon>
        <taxon>Streptococcus</taxon>
        <taxon>Streptococcus mitis group</taxon>
    </lineage>
</organism>
<proteinExistence type="predicted"/>
<evidence type="ECO:0000313" key="3">
    <source>
        <dbReference type="Proteomes" id="UP000070779"/>
    </source>
</evidence>
<accession>A0A139RF02</accession>
<comment type="caution">
    <text evidence="2">The sequence shown here is derived from an EMBL/GenBank/DDBJ whole genome shotgun (WGS) entry which is preliminary data.</text>
</comment>
<dbReference type="EMBL" id="LQZD01000213">
    <property type="protein sequence ID" value="KXU13352.1"/>
    <property type="molecule type" value="Genomic_DNA"/>
</dbReference>
<dbReference type="AlphaFoldDB" id="A0A139RF02"/>
<sequence>MTRSPIPASAASSTVKSFSTGTDSPVKAASSILRELASSKRRSAGTTSPASRATISPGTNSFESISAMWPSRRTRAAGLDIDLRASMASSAFPSWYTPKAALMITTAKMIIASAISSPPEVTTDKIAAATRMIIIKSLNCSMNLTRIDRFSPSSSSLWPNSARRFSASLDDKPCSVASTAFKTSSGL</sequence>
<dbReference type="PATRIC" id="fig|28037.238.peg.899"/>
<gene>
    <name evidence="2" type="ORF">SMIDD22_00738</name>
</gene>
<feature type="region of interest" description="Disordered" evidence="1">
    <location>
        <begin position="1"/>
        <end position="58"/>
    </location>
</feature>
<evidence type="ECO:0000313" key="2">
    <source>
        <dbReference type="EMBL" id="KXU13352.1"/>
    </source>
</evidence>